<feature type="non-terminal residue" evidence="2">
    <location>
        <position position="911"/>
    </location>
</feature>
<keyword evidence="3" id="KW-1185">Reference proteome</keyword>
<sequence>MGASLGFKESLLAESRERTVSFDSLPYDLPSNMLTSEAVAMHAMKNDYVVDSNGHYACTESTSTQNNGSVAVVLAFSKCLNDSALGIVNQWVDQVKTTFRNQAQADNLSVTFQTTMVPGACEERSEKTKQGLEEPKMVNQGGAAPVTSSSPPVLLADEVLPSDLKRLEAFPSFGNVVDLADEQIKNSLNPIAVISFVTGEKSYGEVMQYESVSQVSKTFNFQICRSGSNCEGQFENCIKLSEVADVFMYNPFTITRSLQCTHLENGVPITYLDDYGGRQCFCNCPAGYEIGENEYGKPACHKVVEETCPCVWADCNGFKHKVSTKVDVCSFKDVATQWGLPVPFPTDGYVADKRDTLSEGYKDPRITVTVARGQDPEYKGADIRSAVNSGVSLPLTFHDVIGIYPKASSFTPVVAAAPNSTTYNQVTTWKDYQLNRVAHIDDITFTSYGKYHLEVSAYDYFSGATCAGCLVIVDSYRPTATTACPKSFCDDIADPVHCTDSAELTADNLKKANDLAVQYFDFADKAQNDACSVGNRCDKKSFSRRDFFEKDYKDCGPGKAQECFNKDKVINDLLSDKKTKKNPLVKDANKCDNTAAPVSPGQCTRCCQMETALKEWWTDYRCGSDYDVRSCDGDADQRCELQQCLVMNGDTLATVTATITEATKAESASVLSQVENQAYQTVTQIHRALDCTRFGGKDGTCEFKAKLSELIDTTESLNFAATYGSSQATDYVFWRYKAVSEGESWSLWKTAKHVNDYGNVVYENDEVVTFSNPETKITIEAWTQCGLVRRFFFYVHLHVNSPVSVCEKFNDMWYQTSVSRLPIGNGMCAYPGSDFAELTFDFHPNAGLQYSREQLRMKVSKVECTGALEGRTPIEILTVLEDSPEIVTRFGVEMLNKATTEAATDFHVECV</sequence>
<feature type="compositionally biased region" description="Basic and acidic residues" evidence="1">
    <location>
        <begin position="125"/>
        <end position="136"/>
    </location>
</feature>
<evidence type="ECO:0000256" key="1">
    <source>
        <dbReference type="SAM" id="MobiDB-lite"/>
    </source>
</evidence>
<proteinExistence type="predicted"/>
<organism evidence="2 3">
    <name type="scientific">Phytophthora palmivora</name>
    <dbReference type="NCBI Taxonomy" id="4796"/>
    <lineage>
        <taxon>Eukaryota</taxon>
        <taxon>Sar</taxon>
        <taxon>Stramenopiles</taxon>
        <taxon>Oomycota</taxon>
        <taxon>Peronosporomycetes</taxon>
        <taxon>Peronosporales</taxon>
        <taxon>Peronosporaceae</taxon>
        <taxon>Phytophthora</taxon>
    </lineage>
</organism>
<accession>A0A2P4X1F2</accession>
<gene>
    <name evidence="2" type="ORF">PHPALM_31901</name>
</gene>
<dbReference type="AlphaFoldDB" id="A0A2P4X1F2"/>
<name>A0A2P4X1F2_9STRA</name>
<comment type="caution">
    <text evidence="2">The sequence shown here is derived from an EMBL/GenBank/DDBJ whole genome shotgun (WGS) entry which is preliminary data.</text>
</comment>
<dbReference type="EMBL" id="NCKW01017186">
    <property type="protein sequence ID" value="POM59379.1"/>
    <property type="molecule type" value="Genomic_DNA"/>
</dbReference>
<protein>
    <submittedName>
        <fullName evidence="2">Uncharacterized protein</fullName>
    </submittedName>
</protein>
<feature type="region of interest" description="Disordered" evidence="1">
    <location>
        <begin position="125"/>
        <end position="150"/>
    </location>
</feature>
<reference evidence="2 3" key="1">
    <citation type="journal article" date="2017" name="Genome Biol. Evol.">
        <title>Phytophthora megakarya and P. palmivora, closely related causal agents of cacao black pod rot, underwent increases in genome sizes and gene numbers by different mechanisms.</title>
        <authorList>
            <person name="Ali S.S."/>
            <person name="Shao J."/>
            <person name="Lary D.J."/>
            <person name="Kronmiller B."/>
            <person name="Shen D."/>
            <person name="Strem M.D."/>
            <person name="Amoako-Attah I."/>
            <person name="Akrofi A.Y."/>
            <person name="Begoude B.A."/>
            <person name="Ten Hoopen G.M."/>
            <person name="Coulibaly K."/>
            <person name="Kebe B.I."/>
            <person name="Melnick R.L."/>
            <person name="Guiltinan M.J."/>
            <person name="Tyler B.M."/>
            <person name="Meinhardt L.W."/>
            <person name="Bailey B.A."/>
        </authorList>
    </citation>
    <scope>NUCLEOTIDE SEQUENCE [LARGE SCALE GENOMIC DNA]</scope>
    <source>
        <strain evidence="3">sbr112.9</strain>
    </source>
</reference>
<evidence type="ECO:0000313" key="3">
    <source>
        <dbReference type="Proteomes" id="UP000237271"/>
    </source>
</evidence>
<dbReference type="OrthoDB" id="74957at2759"/>
<dbReference type="Proteomes" id="UP000237271">
    <property type="component" value="Unassembled WGS sequence"/>
</dbReference>
<evidence type="ECO:0000313" key="2">
    <source>
        <dbReference type="EMBL" id="POM59379.1"/>
    </source>
</evidence>